<comment type="caution">
    <text evidence="2">The sequence shown here is derived from an EMBL/GenBank/DDBJ whole genome shotgun (WGS) entry which is preliminary data.</text>
</comment>
<keyword evidence="3" id="KW-1185">Reference proteome</keyword>
<organism evidence="2 3">
    <name type="scientific">Streptomyces indiaensis</name>
    <dbReference type="NCBI Taxonomy" id="284033"/>
    <lineage>
        <taxon>Bacteria</taxon>
        <taxon>Bacillati</taxon>
        <taxon>Actinomycetota</taxon>
        <taxon>Actinomycetes</taxon>
        <taxon>Kitasatosporales</taxon>
        <taxon>Streptomycetaceae</taxon>
        <taxon>Streptomyces</taxon>
    </lineage>
</organism>
<feature type="compositionally biased region" description="Pro residues" evidence="1">
    <location>
        <begin position="106"/>
        <end position="125"/>
    </location>
</feature>
<dbReference type="EMBL" id="BAAART010000100">
    <property type="protein sequence ID" value="GAA2245302.1"/>
    <property type="molecule type" value="Genomic_DNA"/>
</dbReference>
<name>A0ABP5QYZ9_9ACTN</name>
<feature type="compositionally biased region" description="Low complexity" evidence="1">
    <location>
        <begin position="28"/>
        <end position="45"/>
    </location>
</feature>
<proteinExistence type="predicted"/>
<reference evidence="3" key="1">
    <citation type="journal article" date="2019" name="Int. J. Syst. Evol. Microbiol.">
        <title>The Global Catalogue of Microorganisms (GCM) 10K type strain sequencing project: providing services to taxonomists for standard genome sequencing and annotation.</title>
        <authorList>
            <consortium name="The Broad Institute Genomics Platform"/>
            <consortium name="The Broad Institute Genome Sequencing Center for Infectious Disease"/>
            <person name="Wu L."/>
            <person name="Ma J."/>
        </authorList>
    </citation>
    <scope>NUCLEOTIDE SEQUENCE [LARGE SCALE GENOMIC DNA]</scope>
    <source>
        <strain evidence="3">JCM 3053</strain>
    </source>
</reference>
<dbReference type="Proteomes" id="UP001501474">
    <property type="component" value="Unassembled WGS sequence"/>
</dbReference>
<evidence type="ECO:0000313" key="2">
    <source>
        <dbReference type="EMBL" id="GAA2245302.1"/>
    </source>
</evidence>
<feature type="compositionally biased region" description="Basic and acidic residues" evidence="1">
    <location>
        <begin position="46"/>
        <end position="57"/>
    </location>
</feature>
<evidence type="ECO:0000256" key="1">
    <source>
        <dbReference type="SAM" id="MobiDB-lite"/>
    </source>
</evidence>
<feature type="region of interest" description="Disordered" evidence="1">
    <location>
        <begin position="17"/>
        <end position="145"/>
    </location>
</feature>
<sequence>MAAGFVLAAGGLSLAELGMDAPSSTPRPAAAGGESADGDAAPEAGEPGRDADRKGADAEGPSGSASPTASDSPSASPSPKGEKSESPDGDEPSKGPESAAGDAPTGPAPSPTAAPPTSGPGPEPTSEPTTRAPEPEPSASEPCTRFLWWCA</sequence>
<accession>A0ABP5QYZ9</accession>
<feature type="compositionally biased region" description="Basic and acidic residues" evidence="1">
    <location>
        <begin position="80"/>
        <end position="94"/>
    </location>
</feature>
<feature type="compositionally biased region" description="Low complexity" evidence="1">
    <location>
        <begin position="61"/>
        <end position="79"/>
    </location>
</feature>
<evidence type="ECO:0000313" key="3">
    <source>
        <dbReference type="Proteomes" id="UP001501474"/>
    </source>
</evidence>
<gene>
    <name evidence="2" type="ORF">GCM10010104_47180</name>
</gene>
<protein>
    <submittedName>
        <fullName evidence="2">Uncharacterized protein</fullName>
    </submittedName>
</protein>
<feature type="compositionally biased region" description="Low complexity" evidence="1">
    <location>
        <begin position="126"/>
        <end position="142"/>
    </location>
</feature>